<comment type="caution">
    <text evidence="1">The sequence shown here is derived from an EMBL/GenBank/DDBJ whole genome shotgun (WGS) entry which is preliminary data.</text>
</comment>
<proteinExistence type="predicted"/>
<evidence type="ECO:0000313" key="1">
    <source>
        <dbReference type="EMBL" id="KAK8729249.1"/>
    </source>
</evidence>
<accession>A0AAW0WN06</accession>
<name>A0AAW0WN06_CHEQU</name>
<feature type="non-terminal residue" evidence="1">
    <location>
        <position position="1"/>
    </location>
</feature>
<evidence type="ECO:0000313" key="2">
    <source>
        <dbReference type="Proteomes" id="UP001445076"/>
    </source>
</evidence>
<gene>
    <name evidence="1" type="ORF">OTU49_008709</name>
</gene>
<dbReference type="Proteomes" id="UP001445076">
    <property type="component" value="Unassembled WGS sequence"/>
</dbReference>
<dbReference type="AlphaFoldDB" id="A0AAW0WN06"/>
<dbReference type="EMBL" id="JARKIK010000068">
    <property type="protein sequence ID" value="KAK8729249.1"/>
    <property type="molecule type" value="Genomic_DNA"/>
</dbReference>
<feature type="non-terminal residue" evidence="1">
    <location>
        <position position="237"/>
    </location>
</feature>
<sequence length="237" mass="27390">SRELEIVSSFTWNEYDNEMPPVTFKLNYNDNSLYGNMEHYLKAVFSHPDIKDIIFQGNITQSHNSPLSGLAELLDGNSPEKNIVMMLVVQPVTENREHNILLNISQPFSKFAFSMDGQVTESVFTRGNYTLKYWSLIKETWEDLTIFTDVNTTNSGYEFAANFLISQGKWCYKYRGNINLRDNSTTFNIQGSRSEFAEFWKFGTAITKDVPELLMYVNVGEQDQEPYEKGRLRIGLH</sequence>
<reference evidence="1 2" key="1">
    <citation type="journal article" date="2024" name="BMC Genomics">
        <title>Genome assembly of redclaw crayfish (Cherax quadricarinatus) provides insights into its immune adaptation and hypoxia tolerance.</title>
        <authorList>
            <person name="Liu Z."/>
            <person name="Zheng J."/>
            <person name="Li H."/>
            <person name="Fang K."/>
            <person name="Wang S."/>
            <person name="He J."/>
            <person name="Zhou D."/>
            <person name="Weng S."/>
            <person name="Chi M."/>
            <person name="Gu Z."/>
            <person name="He J."/>
            <person name="Li F."/>
            <person name="Wang M."/>
        </authorList>
    </citation>
    <scope>NUCLEOTIDE SEQUENCE [LARGE SCALE GENOMIC DNA]</scope>
    <source>
        <strain evidence="1">ZL_2023a</strain>
    </source>
</reference>
<keyword evidence="2" id="KW-1185">Reference proteome</keyword>
<organism evidence="1 2">
    <name type="scientific">Cherax quadricarinatus</name>
    <name type="common">Australian red claw crayfish</name>
    <dbReference type="NCBI Taxonomy" id="27406"/>
    <lineage>
        <taxon>Eukaryota</taxon>
        <taxon>Metazoa</taxon>
        <taxon>Ecdysozoa</taxon>
        <taxon>Arthropoda</taxon>
        <taxon>Crustacea</taxon>
        <taxon>Multicrustacea</taxon>
        <taxon>Malacostraca</taxon>
        <taxon>Eumalacostraca</taxon>
        <taxon>Eucarida</taxon>
        <taxon>Decapoda</taxon>
        <taxon>Pleocyemata</taxon>
        <taxon>Astacidea</taxon>
        <taxon>Parastacoidea</taxon>
        <taxon>Parastacidae</taxon>
        <taxon>Cherax</taxon>
    </lineage>
</organism>
<protein>
    <submittedName>
        <fullName evidence="1">Uncharacterized protein</fullName>
    </submittedName>
</protein>